<comment type="caution">
    <text evidence="1">The sequence shown here is derived from an EMBL/GenBank/DDBJ whole genome shotgun (WGS) entry which is preliminary data.</text>
</comment>
<dbReference type="AlphaFoldDB" id="A0A2N0TQK6"/>
<gene>
    <name evidence="1" type="ORF">APR41_06200</name>
</gene>
<protein>
    <submittedName>
        <fullName evidence="1">Uncharacterized protein</fullName>
    </submittedName>
</protein>
<dbReference type="Proteomes" id="UP000232673">
    <property type="component" value="Unassembled WGS sequence"/>
</dbReference>
<keyword evidence="2" id="KW-1185">Reference proteome</keyword>
<dbReference type="EMBL" id="LKTS01000044">
    <property type="protein sequence ID" value="PKD17024.1"/>
    <property type="molecule type" value="Genomic_DNA"/>
</dbReference>
<name>A0A2N0TQK6_9FLAO</name>
<accession>A0A2N0TQK6</accession>
<organism evidence="1 2">
    <name type="scientific">Salegentibacter salinarum</name>
    <dbReference type="NCBI Taxonomy" id="447422"/>
    <lineage>
        <taxon>Bacteria</taxon>
        <taxon>Pseudomonadati</taxon>
        <taxon>Bacteroidota</taxon>
        <taxon>Flavobacteriia</taxon>
        <taxon>Flavobacteriales</taxon>
        <taxon>Flavobacteriaceae</taxon>
        <taxon>Salegentibacter</taxon>
    </lineage>
</organism>
<proteinExistence type="predicted"/>
<sequence length="62" mass="7191">MIKEEKPFDKNIPTSEQFKAKELNANLESEKSNWISLLNEIIVILNSSTTFLEKCQESRLGY</sequence>
<dbReference type="RefSeq" id="WP_198550766.1">
    <property type="nucleotide sequence ID" value="NZ_FUZC01000004.1"/>
</dbReference>
<evidence type="ECO:0000313" key="1">
    <source>
        <dbReference type="EMBL" id="PKD17024.1"/>
    </source>
</evidence>
<evidence type="ECO:0000313" key="2">
    <source>
        <dbReference type="Proteomes" id="UP000232673"/>
    </source>
</evidence>
<reference evidence="1 2" key="1">
    <citation type="submission" date="2015-10" db="EMBL/GenBank/DDBJ databases">
        <title>Draft genome sequence of Salegentibacter salinarum KCTC 12975.</title>
        <authorList>
            <person name="Lin W."/>
            <person name="Zheng Q."/>
        </authorList>
    </citation>
    <scope>NUCLEOTIDE SEQUENCE [LARGE SCALE GENOMIC DNA]</scope>
    <source>
        <strain evidence="1 2">KCTC 12975</strain>
    </source>
</reference>